<protein>
    <submittedName>
        <fullName evidence="2">Uncharacterized protein</fullName>
    </submittedName>
</protein>
<dbReference type="RefSeq" id="WP_230504605.1">
    <property type="nucleotide sequence ID" value="NZ_CAKJTJ010000042.1"/>
</dbReference>
<evidence type="ECO:0000256" key="1">
    <source>
        <dbReference type="SAM" id="Coils"/>
    </source>
</evidence>
<accession>A0ABM8YTF2</accession>
<dbReference type="Proteomes" id="UP000789833">
    <property type="component" value="Unassembled WGS sequence"/>
</dbReference>
<comment type="caution">
    <text evidence="2">The sequence shown here is derived from an EMBL/GenBank/DDBJ whole genome shotgun (WGS) entry which is preliminary data.</text>
</comment>
<dbReference type="EMBL" id="CAKJTJ010000042">
    <property type="protein sequence ID" value="CAG9623291.1"/>
    <property type="molecule type" value="Genomic_DNA"/>
</dbReference>
<evidence type="ECO:0000313" key="2">
    <source>
        <dbReference type="EMBL" id="CAG9623291.1"/>
    </source>
</evidence>
<feature type="coiled-coil region" evidence="1">
    <location>
        <begin position="136"/>
        <end position="225"/>
    </location>
</feature>
<sequence length="366" mass="43169">MEKELWKWILQQLSDERLKGLCEELRVQVRGFRRGGNIPHHLRPLMIAEVLKQKNFTNLTTKTSVTFHEKLEKKYSFIDMDENALVGIEDIPPSLVLHKLLSVRAIEKATSLYNKYTSQWEPEELKKIEHERSGRLEAYLRELEQEKETKQTTVSKKEVNEEEQLDKKWKNLQKKLDKKIKSLQQELDRVQQEFSQYRQAHQEETKKENEELHRLKTENGQLQKDLTTQQRMLEKEKIEWKNEQTALHEKVGVLQKEKSSLHAAILQLESCLPPKRKVALLGNPRNRTVFRDCPCEVRVVERKGLPDFQPAKGEEVWGLLYKLDNRLIQEVEGRLGITVRRIPTFEQFKIAIEEEKASYETPKVGS</sequence>
<organism evidence="2 3">
    <name type="scientific">Sutcliffiella rhizosphaerae</name>
    <dbReference type="NCBI Taxonomy" id="2880967"/>
    <lineage>
        <taxon>Bacteria</taxon>
        <taxon>Bacillati</taxon>
        <taxon>Bacillota</taxon>
        <taxon>Bacilli</taxon>
        <taxon>Bacillales</taxon>
        <taxon>Bacillaceae</taxon>
        <taxon>Sutcliffiella</taxon>
    </lineage>
</organism>
<gene>
    <name evidence="2" type="ORF">BACCIP111883_04092</name>
</gene>
<proteinExistence type="predicted"/>
<keyword evidence="3" id="KW-1185">Reference proteome</keyword>
<evidence type="ECO:0000313" key="3">
    <source>
        <dbReference type="Proteomes" id="UP000789833"/>
    </source>
</evidence>
<name>A0ABM8YTF2_9BACI</name>
<reference evidence="2 3" key="1">
    <citation type="submission" date="2021-10" db="EMBL/GenBank/DDBJ databases">
        <authorList>
            <person name="Criscuolo A."/>
        </authorList>
    </citation>
    <scope>NUCLEOTIDE SEQUENCE [LARGE SCALE GENOMIC DNA]</scope>
    <source>
        <strain evidence="3">CIP 111883</strain>
    </source>
</reference>
<keyword evidence="1" id="KW-0175">Coiled coil</keyword>